<dbReference type="KEGG" id="din:Selin_0250"/>
<dbReference type="Pfam" id="PF04361">
    <property type="entry name" value="DUF494"/>
    <property type="match status" value="1"/>
</dbReference>
<dbReference type="HOGENOM" id="CLU_1666575_0_0_0"/>
<dbReference type="AlphaFoldDB" id="E6W6K6"/>
<accession>E6W6K6</accession>
<dbReference type="OrthoDB" id="9788984at2"/>
<sequence length="158" mass="17515">MSTSNKHTQLAQTIVNMLMIEERSLSDVDAIYDVMETLGHREEDIGAAVSFLESIPSHSAGLIYRSGQGITYPSKSIGKILNAEAKNILSLMEQFNVLDNHTIEDILDRVEMASFEKGDALDLDEMKGIINHVILDNITLGVEDMVRMANEPWGTALH</sequence>
<protein>
    <submittedName>
        <fullName evidence="1">Uncharacterized protein</fullName>
    </submittedName>
</protein>
<dbReference type="eggNOG" id="COG2922">
    <property type="taxonomic scope" value="Bacteria"/>
</dbReference>
<dbReference type="InterPro" id="IPR007456">
    <property type="entry name" value="Smg"/>
</dbReference>
<evidence type="ECO:0000313" key="2">
    <source>
        <dbReference type="Proteomes" id="UP000002572"/>
    </source>
</evidence>
<dbReference type="RefSeq" id="WP_013504895.1">
    <property type="nucleotide sequence ID" value="NC_014836.1"/>
</dbReference>
<dbReference type="Proteomes" id="UP000002572">
    <property type="component" value="Chromosome"/>
</dbReference>
<reference evidence="1 2" key="1">
    <citation type="submission" date="2010-12" db="EMBL/GenBank/DDBJ databases">
        <title>Complete sequence of Desulfurispirillum indicum S5.</title>
        <authorList>
            <consortium name="US DOE Joint Genome Institute"/>
            <person name="Lucas S."/>
            <person name="Copeland A."/>
            <person name="Lapidus A."/>
            <person name="Cheng J.-F."/>
            <person name="Goodwin L."/>
            <person name="Pitluck S."/>
            <person name="Chertkov O."/>
            <person name="Held B."/>
            <person name="Detter J.C."/>
            <person name="Han C."/>
            <person name="Tapia R."/>
            <person name="Land M."/>
            <person name="Hauser L."/>
            <person name="Kyrpides N."/>
            <person name="Ivanova N."/>
            <person name="Mikhailova N."/>
            <person name="Haggblom M."/>
            <person name="Rauschenbach I."/>
            <person name="Bini E."/>
            <person name="Woyke T."/>
        </authorList>
    </citation>
    <scope>NUCLEOTIDE SEQUENCE [LARGE SCALE GENOMIC DNA]</scope>
    <source>
        <strain evidence="2">ATCC BAA-1389 / DSM 22839 / S5</strain>
    </source>
</reference>
<dbReference type="EMBL" id="CP002432">
    <property type="protein sequence ID" value="ADU65006.1"/>
    <property type="molecule type" value="Genomic_DNA"/>
</dbReference>
<keyword evidence="2" id="KW-1185">Reference proteome</keyword>
<dbReference type="STRING" id="653733.Selin_0250"/>
<gene>
    <name evidence="1" type="ordered locus">Selin_0250</name>
</gene>
<organism evidence="1 2">
    <name type="scientific">Desulfurispirillum indicum (strain ATCC BAA-1389 / DSM 22839 / S5)</name>
    <dbReference type="NCBI Taxonomy" id="653733"/>
    <lineage>
        <taxon>Bacteria</taxon>
        <taxon>Pseudomonadati</taxon>
        <taxon>Chrysiogenota</taxon>
        <taxon>Chrysiogenia</taxon>
        <taxon>Chrysiogenales</taxon>
        <taxon>Chrysiogenaceae</taxon>
        <taxon>Desulfurispirillum</taxon>
    </lineage>
</organism>
<proteinExistence type="predicted"/>
<evidence type="ECO:0000313" key="1">
    <source>
        <dbReference type="EMBL" id="ADU65006.1"/>
    </source>
</evidence>
<name>E6W6K6_DESIS</name>
<dbReference type="InParanoid" id="E6W6K6"/>